<organism evidence="2 3">
    <name type="scientific">Gigaspora margarita</name>
    <dbReference type="NCBI Taxonomy" id="4874"/>
    <lineage>
        <taxon>Eukaryota</taxon>
        <taxon>Fungi</taxon>
        <taxon>Fungi incertae sedis</taxon>
        <taxon>Mucoromycota</taxon>
        <taxon>Glomeromycotina</taxon>
        <taxon>Glomeromycetes</taxon>
        <taxon>Diversisporales</taxon>
        <taxon>Gigasporaceae</taxon>
        <taxon>Gigaspora</taxon>
    </lineage>
</organism>
<dbReference type="Proteomes" id="UP000789901">
    <property type="component" value="Unassembled WGS sequence"/>
</dbReference>
<accession>A0ABN7UIS5</accession>
<evidence type="ECO:0000313" key="2">
    <source>
        <dbReference type="EMBL" id="CAG8607267.1"/>
    </source>
</evidence>
<evidence type="ECO:0000313" key="3">
    <source>
        <dbReference type="Proteomes" id="UP000789901"/>
    </source>
</evidence>
<protein>
    <submittedName>
        <fullName evidence="2">33064_t:CDS:1</fullName>
    </submittedName>
</protein>
<gene>
    <name evidence="2" type="ORF">GMARGA_LOCUS7178</name>
</gene>
<sequence length="243" mass="27256">ETRLQKSKVSKTKTITSHTMPFCLSAARAKNVSIMVTCVECERPRLLFSAKKLSKNEQQTLKAFLDTIIYTCGISFNSISDPANAITKQPINVINECMTVEDCSENEDNEFTGPSNFSENYDYESSGESGGEFSSKSGSESGDESEYTCDNNSDTEITTVLEDPIQKIFEKVFVNNSWSCNSPVEKPYYSARIYPIVCYQCGSKEIYRPEETCERPLCSNYGSNVIPKKCQKWKPGSNKKSNK</sequence>
<evidence type="ECO:0000256" key="1">
    <source>
        <dbReference type="SAM" id="MobiDB-lite"/>
    </source>
</evidence>
<name>A0ABN7UIS5_GIGMA</name>
<feature type="region of interest" description="Disordered" evidence="1">
    <location>
        <begin position="105"/>
        <end position="153"/>
    </location>
</feature>
<keyword evidence="3" id="KW-1185">Reference proteome</keyword>
<feature type="non-terminal residue" evidence="2">
    <location>
        <position position="1"/>
    </location>
</feature>
<dbReference type="EMBL" id="CAJVQB010003409">
    <property type="protein sequence ID" value="CAG8607267.1"/>
    <property type="molecule type" value="Genomic_DNA"/>
</dbReference>
<feature type="compositionally biased region" description="Low complexity" evidence="1">
    <location>
        <begin position="124"/>
        <end position="140"/>
    </location>
</feature>
<proteinExistence type="predicted"/>
<comment type="caution">
    <text evidence="2">The sequence shown here is derived from an EMBL/GenBank/DDBJ whole genome shotgun (WGS) entry which is preliminary data.</text>
</comment>
<reference evidence="2 3" key="1">
    <citation type="submission" date="2021-06" db="EMBL/GenBank/DDBJ databases">
        <authorList>
            <person name="Kallberg Y."/>
            <person name="Tangrot J."/>
            <person name="Rosling A."/>
        </authorList>
    </citation>
    <scope>NUCLEOTIDE SEQUENCE [LARGE SCALE GENOMIC DNA]</scope>
    <source>
        <strain evidence="2 3">120-4 pot B 10/14</strain>
    </source>
</reference>